<dbReference type="GO" id="GO:0050660">
    <property type="term" value="F:flavin adenine dinucleotide binding"/>
    <property type="evidence" value="ECO:0007669"/>
    <property type="project" value="InterPro"/>
</dbReference>
<dbReference type="Proteomes" id="UP000269438">
    <property type="component" value="Unassembled WGS sequence"/>
</dbReference>
<keyword evidence="8 10" id="KW-0472">Membrane</keyword>
<protein>
    <submittedName>
        <fullName evidence="15">HlyC/CorC family transporter</fullName>
    </submittedName>
</protein>
<evidence type="ECO:0000256" key="12">
    <source>
        <dbReference type="SAM" id="Phobius"/>
    </source>
</evidence>
<gene>
    <name evidence="15" type="ORF">D9V34_14360</name>
</gene>
<dbReference type="AlphaFoldDB" id="A0A3L7AJP2"/>
<dbReference type="PANTHER" id="PTHR43099:SF6">
    <property type="entry name" value="UPF0053 PROTEIN RV1842C"/>
    <property type="match status" value="1"/>
</dbReference>
<dbReference type="RefSeq" id="WP_121689181.1">
    <property type="nucleotide sequence ID" value="NZ_RCUY01000013.1"/>
</dbReference>
<accession>A0A3L7AJP2</accession>
<evidence type="ECO:0000256" key="5">
    <source>
        <dbReference type="ARBA" id="ARBA00022737"/>
    </source>
</evidence>
<dbReference type="SMART" id="SM01091">
    <property type="entry name" value="CorC_HlyC"/>
    <property type="match status" value="1"/>
</dbReference>
<comment type="similarity">
    <text evidence="2">Belongs to the UPF0053 family.</text>
</comment>
<name>A0A3L7AJP2_9MICO</name>
<evidence type="ECO:0000256" key="8">
    <source>
        <dbReference type="ARBA" id="ARBA00023136"/>
    </source>
</evidence>
<proteinExistence type="inferred from homology"/>
<evidence type="ECO:0000256" key="6">
    <source>
        <dbReference type="ARBA" id="ARBA00022989"/>
    </source>
</evidence>
<evidence type="ECO:0000256" key="3">
    <source>
        <dbReference type="ARBA" id="ARBA00022475"/>
    </source>
</evidence>
<feature type="domain" description="CBS" evidence="13">
    <location>
        <begin position="285"/>
        <end position="343"/>
    </location>
</feature>
<dbReference type="SUPFAM" id="SSF54631">
    <property type="entry name" value="CBS-domain pair"/>
    <property type="match status" value="1"/>
</dbReference>
<dbReference type="InterPro" id="IPR002550">
    <property type="entry name" value="CNNM"/>
</dbReference>
<comment type="subcellular location">
    <subcellularLocation>
        <location evidence="1">Cell membrane</location>
        <topology evidence="1">Multi-pass membrane protein</topology>
    </subcellularLocation>
</comment>
<dbReference type="GO" id="GO:0005886">
    <property type="term" value="C:plasma membrane"/>
    <property type="evidence" value="ECO:0007669"/>
    <property type="project" value="UniProtKB-SubCell"/>
</dbReference>
<dbReference type="Gene3D" id="3.10.580.10">
    <property type="entry name" value="CBS-domain"/>
    <property type="match status" value="1"/>
</dbReference>
<dbReference type="InterPro" id="IPR044751">
    <property type="entry name" value="Ion_transp-like_CBS"/>
</dbReference>
<dbReference type="Pfam" id="PF01595">
    <property type="entry name" value="CNNM"/>
    <property type="match status" value="1"/>
</dbReference>
<sequence length="482" mass="51720">MSEWVLLGIGLLLTVGTGFFVASEFALVNLDRSDLEARRDRGEQKLTRTIGALRHTSTHLSSAQLGITLTTLLAGYTLEPGISRLLADPFISWGVSEDAIGPISSVVAIVIATLISMVIGELVPKNFALALPLATAKVVVPFQTAFTAIFRPAVQVLNGSANGVLRSVGIEPKEELSGARTAEELSSLLRRSAGAGTLEEDTATLLDRTLRFSAHDASDVMTPRLRVVAASRTDPAQAVLDLARETGFSRFPVIDTDIDDIVGIVHLKHAVGVPRERRADVPVSALQVDVLRVPETMPLDFLLGELRGRGLQMAVVVDEYGGTAGVATLEDLVEEIVGEVSDEHDRTSAGVVNSVEGVLFPGSLRPDELRERTGILVPEEGPYETVAGYLMAMLGRVPAIGDEYAAEHGTFRVERMDGHRIDRIRFRSTERLESDAAATGEAETVAPAVSDAENSAPRTGVTLIPEAITRPNDDPTDREVQR</sequence>
<dbReference type="PROSITE" id="PS51846">
    <property type="entry name" value="CNNM"/>
    <property type="match status" value="1"/>
</dbReference>
<feature type="domain" description="CBS" evidence="13">
    <location>
        <begin position="221"/>
        <end position="281"/>
    </location>
</feature>
<dbReference type="InterPro" id="IPR036318">
    <property type="entry name" value="FAD-bd_PCMH-like_sf"/>
</dbReference>
<dbReference type="Pfam" id="PF03471">
    <property type="entry name" value="CorC_HlyC"/>
    <property type="match status" value="1"/>
</dbReference>
<comment type="caution">
    <text evidence="15">The sequence shown here is derived from an EMBL/GenBank/DDBJ whole genome shotgun (WGS) entry which is preliminary data.</text>
</comment>
<feature type="domain" description="CNNM transmembrane" evidence="14">
    <location>
        <begin position="1"/>
        <end position="202"/>
    </location>
</feature>
<evidence type="ECO:0000313" key="16">
    <source>
        <dbReference type="Proteomes" id="UP000269438"/>
    </source>
</evidence>
<evidence type="ECO:0000259" key="14">
    <source>
        <dbReference type="PROSITE" id="PS51846"/>
    </source>
</evidence>
<dbReference type="InterPro" id="IPR016169">
    <property type="entry name" value="FAD-bd_PCMH_sub2"/>
</dbReference>
<evidence type="ECO:0000256" key="2">
    <source>
        <dbReference type="ARBA" id="ARBA00006337"/>
    </source>
</evidence>
<reference evidence="15 16" key="1">
    <citation type="submission" date="2018-10" db="EMBL/GenBank/DDBJ databases">
        <authorList>
            <person name="Li J."/>
        </authorList>
    </citation>
    <scope>NUCLEOTIDE SEQUENCE [LARGE SCALE GENOMIC DNA]</scope>
    <source>
        <strain evidence="15 16">JCM 11654</strain>
    </source>
</reference>
<dbReference type="Gene3D" id="3.30.465.10">
    <property type="match status" value="1"/>
</dbReference>
<dbReference type="InterPro" id="IPR000644">
    <property type="entry name" value="CBS_dom"/>
</dbReference>
<keyword evidence="4 10" id="KW-0812">Transmembrane</keyword>
<dbReference type="PANTHER" id="PTHR43099">
    <property type="entry name" value="UPF0053 PROTEIN YRKA"/>
    <property type="match status" value="1"/>
</dbReference>
<dbReference type="SUPFAM" id="SSF56176">
    <property type="entry name" value="FAD-binding/transporter-associated domain-like"/>
    <property type="match status" value="1"/>
</dbReference>
<organism evidence="15 16">
    <name type="scientific">Mycetocola lacteus</name>
    <dbReference type="NCBI Taxonomy" id="76637"/>
    <lineage>
        <taxon>Bacteria</taxon>
        <taxon>Bacillati</taxon>
        <taxon>Actinomycetota</taxon>
        <taxon>Actinomycetes</taxon>
        <taxon>Micrococcales</taxon>
        <taxon>Microbacteriaceae</taxon>
        <taxon>Mycetocola</taxon>
    </lineage>
</organism>
<evidence type="ECO:0000256" key="11">
    <source>
        <dbReference type="SAM" id="MobiDB-lite"/>
    </source>
</evidence>
<feature type="transmembrane region" description="Helical" evidence="12">
    <location>
        <begin position="127"/>
        <end position="150"/>
    </location>
</feature>
<evidence type="ECO:0000256" key="7">
    <source>
        <dbReference type="ARBA" id="ARBA00023122"/>
    </source>
</evidence>
<evidence type="ECO:0000256" key="10">
    <source>
        <dbReference type="PROSITE-ProRule" id="PRU01193"/>
    </source>
</evidence>
<dbReference type="EMBL" id="RCUY01000013">
    <property type="protein sequence ID" value="RLP80244.1"/>
    <property type="molecule type" value="Genomic_DNA"/>
</dbReference>
<feature type="region of interest" description="Disordered" evidence="11">
    <location>
        <begin position="431"/>
        <end position="482"/>
    </location>
</feature>
<dbReference type="PROSITE" id="PS51371">
    <property type="entry name" value="CBS"/>
    <property type="match status" value="2"/>
</dbReference>
<dbReference type="InterPro" id="IPR005170">
    <property type="entry name" value="Transptr-assoc_dom"/>
</dbReference>
<keyword evidence="5" id="KW-0677">Repeat</keyword>
<evidence type="ECO:0000259" key="13">
    <source>
        <dbReference type="PROSITE" id="PS51371"/>
    </source>
</evidence>
<evidence type="ECO:0000256" key="1">
    <source>
        <dbReference type="ARBA" id="ARBA00004651"/>
    </source>
</evidence>
<keyword evidence="6 10" id="KW-1133">Transmembrane helix</keyword>
<feature type="transmembrane region" description="Helical" evidence="12">
    <location>
        <begin position="99"/>
        <end position="120"/>
    </location>
</feature>
<dbReference type="CDD" id="cd04590">
    <property type="entry name" value="CBS_pair_CorC_HlyC_assoc"/>
    <property type="match status" value="1"/>
</dbReference>
<evidence type="ECO:0000256" key="4">
    <source>
        <dbReference type="ARBA" id="ARBA00022692"/>
    </source>
</evidence>
<keyword evidence="16" id="KW-1185">Reference proteome</keyword>
<dbReference type="SMART" id="SM00116">
    <property type="entry name" value="CBS"/>
    <property type="match status" value="2"/>
</dbReference>
<feature type="compositionally biased region" description="Basic and acidic residues" evidence="11">
    <location>
        <begin position="471"/>
        <end position="482"/>
    </location>
</feature>
<keyword evidence="3" id="KW-1003">Cell membrane</keyword>
<dbReference type="OrthoDB" id="110231at2"/>
<evidence type="ECO:0000313" key="15">
    <source>
        <dbReference type="EMBL" id="RLP80244.1"/>
    </source>
</evidence>
<keyword evidence="7 9" id="KW-0129">CBS domain</keyword>
<evidence type="ECO:0000256" key="9">
    <source>
        <dbReference type="PROSITE-ProRule" id="PRU00703"/>
    </source>
</evidence>
<dbReference type="InterPro" id="IPR051676">
    <property type="entry name" value="UPF0053_domain"/>
</dbReference>
<dbReference type="InterPro" id="IPR046342">
    <property type="entry name" value="CBS_dom_sf"/>
</dbReference>
<dbReference type="Pfam" id="PF00571">
    <property type="entry name" value="CBS"/>
    <property type="match status" value="2"/>
</dbReference>